<reference evidence="1 2" key="1">
    <citation type="submission" date="2018-01" db="EMBL/GenBank/DDBJ databases">
        <title>Draft genome sequence of Jiangella sp. GTF31.</title>
        <authorList>
            <person name="Sahin N."/>
            <person name="Ay H."/>
            <person name="Saygin H."/>
        </authorList>
    </citation>
    <scope>NUCLEOTIDE SEQUENCE [LARGE SCALE GENOMIC DNA]</scope>
    <source>
        <strain evidence="1 2">GTF31</strain>
    </source>
</reference>
<name>A0A2W2BY85_9ACTN</name>
<sequence length="127" mass="13397">MSRHCCEPADTSAPISVTVNPEARVNVARTATRLGTLAPGVWHPIDVTIVNEGYVTGPLAIESSPVDGVELELPVHELTGAPRQEGGIRVRFDAPATVDVTLTFRSLASLGGLAQHSTLSLLLRSGY</sequence>
<protein>
    <recommendedName>
        <fullName evidence="3">DUF1573 domain-containing protein</fullName>
    </recommendedName>
</protein>
<evidence type="ECO:0000313" key="2">
    <source>
        <dbReference type="Proteomes" id="UP000248764"/>
    </source>
</evidence>
<dbReference type="EMBL" id="POTW01000083">
    <property type="protein sequence ID" value="PZF80577.1"/>
    <property type="molecule type" value="Genomic_DNA"/>
</dbReference>
<organism evidence="1 2">
    <name type="scientific">Jiangella anatolica</name>
    <dbReference type="NCBI Taxonomy" id="2670374"/>
    <lineage>
        <taxon>Bacteria</taxon>
        <taxon>Bacillati</taxon>
        <taxon>Actinomycetota</taxon>
        <taxon>Actinomycetes</taxon>
        <taxon>Jiangellales</taxon>
        <taxon>Jiangellaceae</taxon>
        <taxon>Jiangella</taxon>
    </lineage>
</organism>
<evidence type="ECO:0000313" key="1">
    <source>
        <dbReference type="EMBL" id="PZF80577.1"/>
    </source>
</evidence>
<gene>
    <name evidence="1" type="ORF">C1I92_25450</name>
</gene>
<accession>A0A2W2BY85</accession>
<dbReference type="AlphaFoldDB" id="A0A2W2BY85"/>
<comment type="caution">
    <text evidence="1">The sequence shown here is derived from an EMBL/GenBank/DDBJ whole genome shotgun (WGS) entry which is preliminary data.</text>
</comment>
<dbReference type="Proteomes" id="UP000248764">
    <property type="component" value="Unassembled WGS sequence"/>
</dbReference>
<evidence type="ECO:0008006" key="3">
    <source>
        <dbReference type="Google" id="ProtNLM"/>
    </source>
</evidence>
<keyword evidence="2" id="KW-1185">Reference proteome</keyword>
<dbReference type="RefSeq" id="WP_111257441.1">
    <property type="nucleotide sequence ID" value="NZ_POTW01000083.1"/>
</dbReference>
<proteinExistence type="predicted"/>